<comment type="pathway">
    <text evidence="3">Amino-acid biosynthesis; L-tryptophan biosynthesis; L-tryptophan from chorismate: step 2/5.</text>
</comment>
<comment type="cofactor">
    <cofactor evidence="3">
        <name>Mg(2+)</name>
        <dbReference type="ChEBI" id="CHEBI:18420"/>
    </cofactor>
    <text evidence="3">Binds 2 magnesium ions per monomer.</text>
</comment>
<dbReference type="HAMAP" id="MF_00211">
    <property type="entry name" value="TrpD"/>
    <property type="match status" value="1"/>
</dbReference>
<evidence type="ECO:0000256" key="2">
    <source>
        <dbReference type="ARBA" id="ARBA00022679"/>
    </source>
</evidence>
<dbReference type="Pfam" id="PF00591">
    <property type="entry name" value="Glycos_transf_3"/>
    <property type="match status" value="1"/>
</dbReference>
<feature type="binding site" evidence="3">
    <location>
        <position position="79"/>
    </location>
    <ligand>
        <name>anthranilate</name>
        <dbReference type="ChEBI" id="CHEBI:16567"/>
        <label>1</label>
    </ligand>
</feature>
<dbReference type="PANTHER" id="PTHR43285:SF2">
    <property type="entry name" value="ANTHRANILATE PHOSPHORIBOSYLTRANSFERASE"/>
    <property type="match status" value="1"/>
</dbReference>
<dbReference type="InterPro" id="IPR000312">
    <property type="entry name" value="Glycosyl_Trfase_fam3"/>
</dbReference>
<comment type="similarity">
    <text evidence="3">Belongs to the anthranilate phosphoribosyltransferase family.</text>
</comment>
<proteinExistence type="inferred from homology"/>
<dbReference type="RefSeq" id="WP_188465848.1">
    <property type="nucleotide sequence ID" value="NZ_BAABHU010000012.1"/>
</dbReference>
<feature type="binding site" evidence="3">
    <location>
        <begin position="107"/>
        <end position="115"/>
    </location>
    <ligand>
        <name>5-phospho-alpha-D-ribose 1-diphosphate</name>
        <dbReference type="ChEBI" id="CHEBI:58017"/>
    </ligand>
</feature>
<sequence>MKEILNKLSQYNILTQEEAKEILLRIGKGEFNNSHLAAFMAMFMMRPVTVEELGGFRDALMELCVPIDLSAYDGMDLCGTGGDGKNTFNISTLSAFVVAACGQNVVKHGNYGVSSKCGSSNLLEHFGYEFTNQQDILEKQLNEAGICFLHAPKFHPAMKHVGPIRKELGIKTFFNMLGPLVNPAKPKKQMAGVFDHELARIYAYLFQETDVKYGVVYDLAGYDECSLTSQTKVFSNTGEAVITPEDFNLNKVLAEEIYGGETIEEAASIFVSILKGEGTNAQNQVVYANTALALQAAGKYTDLKEGALAAREAIRSGKAIEIFNKLIKR</sequence>
<dbReference type="EMBL" id="BMEC01000012">
    <property type="protein sequence ID" value="GGC45885.1"/>
    <property type="molecule type" value="Genomic_DNA"/>
</dbReference>
<feature type="binding site" evidence="3">
    <location>
        <position position="79"/>
    </location>
    <ligand>
        <name>5-phospho-alpha-D-ribose 1-diphosphate</name>
        <dbReference type="ChEBI" id="CHEBI:58017"/>
    </ligand>
</feature>
<comment type="catalytic activity">
    <reaction evidence="3">
        <text>N-(5-phospho-beta-D-ribosyl)anthranilate + diphosphate = 5-phospho-alpha-D-ribose 1-diphosphate + anthranilate</text>
        <dbReference type="Rhea" id="RHEA:11768"/>
        <dbReference type="ChEBI" id="CHEBI:16567"/>
        <dbReference type="ChEBI" id="CHEBI:18277"/>
        <dbReference type="ChEBI" id="CHEBI:33019"/>
        <dbReference type="ChEBI" id="CHEBI:58017"/>
        <dbReference type="EC" id="2.4.2.18"/>
    </reaction>
</comment>
<protein>
    <recommendedName>
        <fullName evidence="3">Anthranilate phosphoribosyltransferase</fullName>
        <ecNumber evidence="3">2.4.2.18</ecNumber>
    </recommendedName>
</protein>
<dbReference type="Proteomes" id="UP000636010">
    <property type="component" value="Unassembled WGS sequence"/>
</dbReference>
<comment type="caution">
    <text evidence="6">The sequence shown here is derived from an EMBL/GenBank/DDBJ whole genome shotgun (WGS) entry which is preliminary data.</text>
</comment>
<dbReference type="InterPro" id="IPR005940">
    <property type="entry name" value="Anthranilate_Pribosyl_Tfrase"/>
</dbReference>
<evidence type="ECO:0000313" key="7">
    <source>
        <dbReference type="Proteomes" id="UP000636010"/>
    </source>
</evidence>
<feature type="binding site" evidence="3">
    <location>
        <position position="165"/>
    </location>
    <ligand>
        <name>anthranilate</name>
        <dbReference type="ChEBI" id="CHEBI:16567"/>
        <label>2</label>
    </ligand>
</feature>
<feature type="binding site" evidence="3">
    <location>
        <position position="119"/>
    </location>
    <ligand>
        <name>5-phospho-alpha-D-ribose 1-diphosphate</name>
        <dbReference type="ChEBI" id="CHEBI:58017"/>
    </ligand>
</feature>
<dbReference type="PANTHER" id="PTHR43285">
    <property type="entry name" value="ANTHRANILATE PHOSPHORIBOSYLTRANSFERASE"/>
    <property type="match status" value="1"/>
</dbReference>
<feature type="binding site" evidence="3">
    <location>
        <position position="110"/>
    </location>
    <ligand>
        <name>anthranilate</name>
        <dbReference type="ChEBI" id="CHEBI:16567"/>
        <label>1</label>
    </ligand>
</feature>
<feature type="binding site" evidence="3">
    <location>
        <begin position="89"/>
        <end position="92"/>
    </location>
    <ligand>
        <name>5-phospho-alpha-D-ribose 1-diphosphate</name>
        <dbReference type="ChEBI" id="CHEBI:58017"/>
    </ligand>
</feature>
<organism evidence="6 7">
    <name type="scientific">Marivirga lumbricoides</name>
    <dbReference type="NCBI Taxonomy" id="1046115"/>
    <lineage>
        <taxon>Bacteria</taxon>
        <taxon>Pseudomonadati</taxon>
        <taxon>Bacteroidota</taxon>
        <taxon>Cytophagia</taxon>
        <taxon>Cytophagales</taxon>
        <taxon>Marivirgaceae</taxon>
        <taxon>Marivirga</taxon>
    </lineage>
</organism>
<keyword evidence="3" id="KW-0822">Tryptophan biosynthesis</keyword>
<reference evidence="7" key="1">
    <citation type="journal article" date="2019" name="Int. J. Syst. Evol. Microbiol.">
        <title>The Global Catalogue of Microorganisms (GCM) 10K type strain sequencing project: providing services to taxonomists for standard genome sequencing and annotation.</title>
        <authorList>
            <consortium name="The Broad Institute Genomics Platform"/>
            <consortium name="The Broad Institute Genome Sequencing Center for Infectious Disease"/>
            <person name="Wu L."/>
            <person name="Ma J."/>
        </authorList>
    </citation>
    <scope>NUCLEOTIDE SEQUENCE [LARGE SCALE GENOMIC DNA]</scope>
    <source>
        <strain evidence="7">CGMCC 1.10832</strain>
    </source>
</reference>
<keyword evidence="2 3" id="KW-0808">Transferase</keyword>
<dbReference type="InterPro" id="IPR036320">
    <property type="entry name" value="Glycosyl_Trfase_fam3_N_dom_sf"/>
</dbReference>
<evidence type="ECO:0000259" key="5">
    <source>
        <dbReference type="Pfam" id="PF02885"/>
    </source>
</evidence>
<evidence type="ECO:0000256" key="3">
    <source>
        <dbReference type="HAMAP-Rule" id="MF_00211"/>
    </source>
</evidence>
<feature type="binding site" evidence="3">
    <location>
        <position position="91"/>
    </location>
    <ligand>
        <name>Mg(2+)</name>
        <dbReference type="ChEBI" id="CHEBI:18420"/>
        <label>1</label>
    </ligand>
</feature>
<feature type="binding site" evidence="3">
    <location>
        <position position="224"/>
    </location>
    <ligand>
        <name>Mg(2+)</name>
        <dbReference type="ChEBI" id="CHEBI:18420"/>
        <label>2</label>
    </ligand>
</feature>
<dbReference type="InterPro" id="IPR017459">
    <property type="entry name" value="Glycosyl_Trfase_fam3_N_dom"/>
</dbReference>
<comment type="subunit">
    <text evidence="3">Homodimer.</text>
</comment>
<keyword evidence="3" id="KW-0479">Metal-binding</keyword>
<evidence type="ECO:0000313" key="6">
    <source>
        <dbReference type="EMBL" id="GGC45885.1"/>
    </source>
</evidence>
<dbReference type="GO" id="GO:0016757">
    <property type="term" value="F:glycosyltransferase activity"/>
    <property type="evidence" value="ECO:0007669"/>
    <property type="project" value="UniProtKB-KW"/>
</dbReference>
<dbReference type="Gene3D" id="3.40.1030.10">
    <property type="entry name" value="Nucleoside phosphorylase/phosphoribosyltransferase catalytic domain"/>
    <property type="match status" value="1"/>
</dbReference>
<evidence type="ECO:0000259" key="4">
    <source>
        <dbReference type="Pfam" id="PF00591"/>
    </source>
</evidence>
<dbReference type="SUPFAM" id="SSF52418">
    <property type="entry name" value="Nucleoside phosphorylase/phosphoribosyltransferase catalytic domain"/>
    <property type="match status" value="1"/>
</dbReference>
<dbReference type="EC" id="2.4.2.18" evidence="3"/>
<keyword evidence="7" id="KW-1185">Reference proteome</keyword>
<keyword evidence="3" id="KW-0460">Magnesium</keyword>
<keyword evidence="3" id="KW-0028">Amino-acid biosynthesis</keyword>
<name>A0ABQ1MZA8_9BACT</name>
<comment type="caution">
    <text evidence="3">Lacks conserved residue(s) required for the propagation of feature annotation.</text>
</comment>
<feature type="domain" description="Glycosyl transferase family 3 N-terminal" evidence="5">
    <location>
        <begin position="2"/>
        <end position="63"/>
    </location>
</feature>
<feature type="binding site" evidence="3">
    <location>
        <position position="87"/>
    </location>
    <ligand>
        <name>5-phospho-alpha-D-ribose 1-diphosphate</name>
        <dbReference type="ChEBI" id="CHEBI:58017"/>
    </ligand>
</feature>
<dbReference type="InterPro" id="IPR035902">
    <property type="entry name" value="Nuc_phospho_transferase"/>
</dbReference>
<dbReference type="Pfam" id="PF02885">
    <property type="entry name" value="Glycos_trans_3N"/>
    <property type="match status" value="1"/>
</dbReference>
<gene>
    <name evidence="3 6" type="primary">trpD</name>
    <name evidence="6" type="ORF">GCM10011506_34380</name>
</gene>
<evidence type="ECO:0000256" key="1">
    <source>
        <dbReference type="ARBA" id="ARBA00022676"/>
    </source>
</evidence>
<dbReference type="SUPFAM" id="SSF47648">
    <property type="entry name" value="Nucleoside phosphorylase/phosphoribosyltransferase N-terminal domain"/>
    <property type="match status" value="1"/>
</dbReference>
<dbReference type="NCBIfam" id="TIGR01245">
    <property type="entry name" value="trpD"/>
    <property type="match status" value="1"/>
</dbReference>
<feature type="binding site" evidence="3">
    <location>
        <begin position="82"/>
        <end position="83"/>
    </location>
    <ligand>
        <name>5-phospho-alpha-D-ribose 1-diphosphate</name>
        <dbReference type="ChEBI" id="CHEBI:58017"/>
    </ligand>
</feature>
<feature type="domain" description="Glycosyl transferase family 3" evidence="4">
    <location>
        <begin position="74"/>
        <end position="319"/>
    </location>
</feature>
<feature type="binding site" evidence="3">
    <location>
        <position position="224"/>
    </location>
    <ligand>
        <name>Mg(2+)</name>
        <dbReference type="ChEBI" id="CHEBI:18420"/>
        <label>1</label>
    </ligand>
</feature>
<keyword evidence="1 3" id="KW-0328">Glycosyltransferase</keyword>
<accession>A0ABQ1MZA8</accession>
<keyword evidence="3" id="KW-0057">Aromatic amino acid biosynthesis</keyword>
<feature type="binding site" evidence="3">
    <location>
        <position position="223"/>
    </location>
    <ligand>
        <name>Mg(2+)</name>
        <dbReference type="ChEBI" id="CHEBI:18420"/>
        <label>2</label>
    </ligand>
</feature>
<dbReference type="Gene3D" id="1.20.970.10">
    <property type="entry name" value="Transferase, Pyrimidine Nucleoside Phosphorylase, Chain C"/>
    <property type="match status" value="1"/>
</dbReference>
<comment type="function">
    <text evidence="3">Catalyzes the transfer of the phosphoribosyl group of 5-phosphorylribose-1-pyrophosphate (PRPP) to anthranilate to yield N-(5'-phosphoribosyl)-anthranilate (PRA).</text>
</comment>